<accession>A0A7S4AL98</accession>
<protein>
    <submittedName>
        <fullName evidence="1">Uncharacterized protein</fullName>
    </submittedName>
</protein>
<reference evidence="1" key="1">
    <citation type="submission" date="2021-01" db="EMBL/GenBank/DDBJ databases">
        <authorList>
            <person name="Corre E."/>
            <person name="Pelletier E."/>
            <person name="Niang G."/>
            <person name="Scheremetjew M."/>
            <person name="Finn R."/>
            <person name="Kale V."/>
            <person name="Holt S."/>
            <person name="Cochrane G."/>
            <person name="Meng A."/>
            <person name="Brown T."/>
            <person name="Cohen L."/>
        </authorList>
    </citation>
    <scope>NUCLEOTIDE SEQUENCE</scope>
    <source>
        <strain evidence="1">10249 10 AB</strain>
    </source>
</reference>
<organism evidence="1">
    <name type="scientific">Pseudo-nitzschia australis</name>
    <dbReference type="NCBI Taxonomy" id="44445"/>
    <lineage>
        <taxon>Eukaryota</taxon>
        <taxon>Sar</taxon>
        <taxon>Stramenopiles</taxon>
        <taxon>Ochrophyta</taxon>
        <taxon>Bacillariophyta</taxon>
        <taxon>Bacillariophyceae</taxon>
        <taxon>Bacillariophycidae</taxon>
        <taxon>Bacillariales</taxon>
        <taxon>Bacillariaceae</taxon>
        <taxon>Pseudo-nitzschia</taxon>
    </lineage>
</organism>
<dbReference type="EMBL" id="HBIX01017248">
    <property type="protein sequence ID" value="CAE0719694.1"/>
    <property type="molecule type" value="Transcribed_RNA"/>
</dbReference>
<proteinExistence type="predicted"/>
<evidence type="ECO:0000313" key="1">
    <source>
        <dbReference type="EMBL" id="CAE0719694.1"/>
    </source>
</evidence>
<gene>
    <name evidence="1" type="ORF">PAUS00366_LOCUS12448</name>
</gene>
<dbReference type="AlphaFoldDB" id="A0A7S4AL98"/>
<sequence length="271" mass="27925">MSAVTVSGSAYGVEAFLCDGSTGTRIARGLPFVQGNLVTLCVQPDADARADGVVVDRIESFTWSKQGTTSNTNTNTNTNIAQPAVANGSVHRNGLSVYSCASAHTYCTVSSILSADFYESAGLVGGFGAAYLGFGNSNNSNSNDGNTGGESDAAQPVLRDFVLDLTGGNGSDNNDGSDAASSNAAVENGFVGAGSFEEVLDTTEEDEEFASNEFNVSTTGSTGGGAAGYDDDDDNDGTGALMLRFVATIWYSSPVYDVLLYRMLFVLVVCA</sequence>
<name>A0A7S4AL98_9STRA</name>